<feature type="transmembrane region" description="Helical" evidence="10">
    <location>
        <begin position="72"/>
        <end position="93"/>
    </location>
</feature>
<feature type="transmembrane region" description="Helical" evidence="10">
    <location>
        <begin position="255"/>
        <end position="273"/>
    </location>
</feature>
<reference evidence="12" key="1">
    <citation type="submission" date="2023-06" db="EMBL/GenBank/DDBJ databases">
        <authorList>
            <person name="Delattre M."/>
        </authorList>
    </citation>
    <scope>NUCLEOTIDE SEQUENCE</scope>
    <source>
        <strain evidence="12">AF72</strain>
    </source>
</reference>
<dbReference type="GO" id="GO:0007218">
    <property type="term" value="P:neuropeptide signaling pathway"/>
    <property type="evidence" value="ECO:0007669"/>
    <property type="project" value="TreeGrafter"/>
</dbReference>
<comment type="subcellular location">
    <subcellularLocation>
        <location evidence="1">Cell membrane</location>
        <topology evidence="1">Multi-pass membrane protein</topology>
    </subcellularLocation>
</comment>
<name>A0AA36CVC1_9BILA</name>
<comment type="caution">
    <text evidence="12">The sequence shown here is derived from an EMBL/GenBank/DDBJ whole genome shotgun (WGS) entry which is preliminary data.</text>
</comment>
<dbReference type="AlphaFoldDB" id="A0AA36CVC1"/>
<proteinExistence type="predicted"/>
<gene>
    <name evidence="12" type="ORF">MSPICULIGERA_LOCUS13336</name>
</gene>
<feature type="transmembrane region" description="Helical" evidence="10">
    <location>
        <begin position="201"/>
        <end position="226"/>
    </location>
</feature>
<evidence type="ECO:0000259" key="11">
    <source>
        <dbReference type="PROSITE" id="PS50262"/>
    </source>
</evidence>
<evidence type="ECO:0000256" key="10">
    <source>
        <dbReference type="SAM" id="Phobius"/>
    </source>
</evidence>
<keyword evidence="6 10" id="KW-0472">Membrane</keyword>
<evidence type="ECO:0000256" key="4">
    <source>
        <dbReference type="ARBA" id="ARBA00022989"/>
    </source>
</evidence>
<keyword evidence="4 10" id="KW-1133">Transmembrane helix</keyword>
<evidence type="ECO:0000313" key="13">
    <source>
        <dbReference type="Proteomes" id="UP001177023"/>
    </source>
</evidence>
<dbReference type="Proteomes" id="UP001177023">
    <property type="component" value="Unassembled WGS sequence"/>
</dbReference>
<dbReference type="PANTHER" id="PTHR24230">
    <property type="entry name" value="G-PROTEIN COUPLED RECEPTOR"/>
    <property type="match status" value="1"/>
</dbReference>
<organism evidence="12 13">
    <name type="scientific">Mesorhabditis spiculigera</name>
    <dbReference type="NCBI Taxonomy" id="96644"/>
    <lineage>
        <taxon>Eukaryota</taxon>
        <taxon>Metazoa</taxon>
        <taxon>Ecdysozoa</taxon>
        <taxon>Nematoda</taxon>
        <taxon>Chromadorea</taxon>
        <taxon>Rhabditida</taxon>
        <taxon>Rhabditina</taxon>
        <taxon>Rhabditomorpha</taxon>
        <taxon>Rhabditoidea</taxon>
        <taxon>Rhabditidae</taxon>
        <taxon>Mesorhabditinae</taxon>
        <taxon>Mesorhabditis</taxon>
    </lineage>
</organism>
<feature type="transmembrane region" description="Helical" evidence="10">
    <location>
        <begin position="32"/>
        <end position="51"/>
    </location>
</feature>
<feature type="transmembrane region" description="Helical" evidence="10">
    <location>
        <begin position="147"/>
        <end position="167"/>
    </location>
</feature>
<dbReference type="GO" id="GO:0008528">
    <property type="term" value="F:G protein-coupled peptide receptor activity"/>
    <property type="evidence" value="ECO:0007669"/>
    <property type="project" value="TreeGrafter"/>
</dbReference>
<evidence type="ECO:0000313" key="12">
    <source>
        <dbReference type="EMBL" id="CAJ0575017.1"/>
    </source>
</evidence>
<protein>
    <recommendedName>
        <fullName evidence="11">G-protein coupled receptors family 1 profile domain-containing protein</fullName>
    </recommendedName>
</protein>
<evidence type="ECO:0000256" key="7">
    <source>
        <dbReference type="ARBA" id="ARBA00023170"/>
    </source>
</evidence>
<sequence>MEGGSNGTSAGAVGAEPEAILMEPTTSEIIEMLYQLTFFMIGTPLNVWAFMRTNRHIRAGGVESRLVRLSRQLLIAHIIVLFVYGVWRSYWFFNIVWVQGDFLCKFFSFCCALPFHLWSNMVAAIAVDMLCCITSPLSSYRNGANRVSWLIAMAWILSIICAAPMLILRGTVKISDQEDALEQCYPLIGVYSHEVLVVFNLFHVITTFYVPLIVVVVCYSLIGLSLKKQINERKLLQDGADQKRGYRQSTTKARFLRASLAIICTFFFTWLPYQVLALLRVICDDHEICQAITGKLNWLQAIIIASTCINPFLYQFGSERKAHCSANCSTLESTNGVPGGIKVYQNPASSSGVARTEPNPGRTSQK</sequence>
<evidence type="ECO:0000256" key="5">
    <source>
        <dbReference type="ARBA" id="ARBA00023040"/>
    </source>
</evidence>
<dbReference type="PRINTS" id="PR00237">
    <property type="entry name" value="GPCRRHODOPSN"/>
</dbReference>
<feature type="domain" description="G-protein coupled receptors family 1 profile" evidence="11">
    <location>
        <begin position="42"/>
        <end position="314"/>
    </location>
</feature>
<keyword evidence="2" id="KW-1003">Cell membrane</keyword>
<feature type="region of interest" description="Disordered" evidence="9">
    <location>
        <begin position="346"/>
        <end position="366"/>
    </location>
</feature>
<dbReference type="GO" id="GO:0005886">
    <property type="term" value="C:plasma membrane"/>
    <property type="evidence" value="ECO:0007669"/>
    <property type="project" value="UniProtKB-SubCell"/>
</dbReference>
<dbReference type="InterPro" id="IPR000276">
    <property type="entry name" value="GPCR_Rhodpsn"/>
</dbReference>
<dbReference type="PANTHER" id="PTHR24230:SF82">
    <property type="entry name" value="G-PROTEIN COUPLED RECEPTORS FAMILY 1 PROFILE DOMAIN-CONTAINING PROTEIN"/>
    <property type="match status" value="1"/>
</dbReference>
<dbReference type="EMBL" id="CATQJA010002635">
    <property type="protein sequence ID" value="CAJ0575017.1"/>
    <property type="molecule type" value="Genomic_DNA"/>
</dbReference>
<accession>A0AA36CVC1</accession>
<keyword evidence="3 10" id="KW-0812">Transmembrane</keyword>
<dbReference type="PROSITE" id="PS50262">
    <property type="entry name" value="G_PROTEIN_RECEP_F1_2"/>
    <property type="match status" value="1"/>
</dbReference>
<dbReference type="Pfam" id="PF00001">
    <property type="entry name" value="7tm_1"/>
    <property type="match status" value="1"/>
</dbReference>
<evidence type="ECO:0000256" key="9">
    <source>
        <dbReference type="SAM" id="MobiDB-lite"/>
    </source>
</evidence>
<keyword evidence="13" id="KW-1185">Reference proteome</keyword>
<evidence type="ECO:0000256" key="1">
    <source>
        <dbReference type="ARBA" id="ARBA00004651"/>
    </source>
</evidence>
<evidence type="ECO:0000256" key="6">
    <source>
        <dbReference type="ARBA" id="ARBA00023136"/>
    </source>
</evidence>
<dbReference type="Gene3D" id="1.20.1070.10">
    <property type="entry name" value="Rhodopsin 7-helix transmembrane proteins"/>
    <property type="match status" value="1"/>
</dbReference>
<dbReference type="SUPFAM" id="SSF81321">
    <property type="entry name" value="Family A G protein-coupled receptor-like"/>
    <property type="match status" value="1"/>
</dbReference>
<evidence type="ECO:0000256" key="3">
    <source>
        <dbReference type="ARBA" id="ARBA00022692"/>
    </source>
</evidence>
<keyword evidence="7" id="KW-0675">Receptor</keyword>
<keyword evidence="5" id="KW-0297">G-protein coupled receptor</keyword>
<evidence type="ECO:0000256" key="8">
    <source>
        <dbReference type="ARBA" id="ARBA00023224"/>
    </source>
</evidence>
<feature type="transmembrane region" description="Helical" evidence="10">
    <location>
        <begin position="113"/>
        <end position="135"/>
    </location>
</feature>
<feature type="non-terminal residue" evidence="12">
    <location>
        <position position="366"/>
    </location>
</feature>
<dbReference type="InterPro" id="IPR017452">
    <property type="entry name" value="GPCR_Rhodpsn_7TM"/>
</dbReference>
<keyword evidence="8" id="KW-0807">Transducer</keyword>
<evidence type="ECO:0000256" key="2">
    <source>
        <dbReference type="ARBA" id="ARBA00022475"/>
    </source>
</evidence>